<keyword evidence="4" id="KW-1185">Reference proteome</keyword>
<dbReference type="AlphaFoldDB" id="A0A9X3EFT3"/>
<comment type="caution">
    <text evidence="3">The sequence shown here is derived from an EMBL/GenBank/DDBJ whole genome shotgun (WGS) entry which is preliminary data.</text>
</comment>
<accession>A0A9X3EFT3</accession>
<organism evidence="3 4">
    <name type="scientific">Parathalassolituus penaei</name>
    <dbReference type="NCBI Taxonomy" id="2997323"/>
    <lineage>
        <taxon>Bacteria</taxon>
        <taxon>Pseudomonadati</taxon>
        <taxon>Pseudomonadota</taxon>
        <taxon>Gammaproteobacteria</taxon>
        <taxon>Oceanospirillales</taxon>
        <taxon>Oceanospirillaceae</taxon>
        <taxon>Parathalassolituus</taxon>
    </lineage>
</organism>
<dbReference type="Proteomes" id="UP001150830">
    <property type="component" value="Unassembled WGS sequence"/>
</dbReference>
<dbReference type="Pfam" id="PF16537">
    <property type="entry name" value="T2SSB"/>
    <property type="match status" value="1"/>
</dbReference>
<keyword evidence="1" id="KW-1133">Transmembrane helix</keyword>
<evidence type="ECO:0000256" key="1">
    <source>
        <dbReference type="SAM" id="Phobius"/>
    </source>
</evidence>
<sequence length="309" mass="32558">MSYILDALKKSQQERAPSNTTPLVALPETPAAPAGLPTLVLVAGAVVMVLLLVAVWQTFRTADAGADINIALELNQAAGYQADAGSAVEPVVNSESATDTSVDSTDVVSEQNVPAASKSVAVVDPALIVRSRPAPVLPKTEFIPLSSSSVPDDLSIQQRIQSGQMSDFGRVHDPDAEVQLETRPVASAGVAMPEGSTLIEPSARPMPNVRNNGVASTEPSVAGAAAVETRTLPPLSALVKLPDLIISSHIYSPEPASRQLSMNGRNWHEGDWITREVQLQEITPEGIVVVVDGYPFHVNSQNGWQALAD</sequence>
<feature type="transmembrane region" description="Helical" evidence="1">
    <location>
        <begin position="34"/>
        <end position="56"/>
    </location>
</feature>
<keyword evidence="1" id="KW-0472">Membrane</keyword>
<dbReference type="RefSeq" id="WP_283174645.1">
    <property type="nucleotide sequence ID" value="NZ_JAPNOA010000055.1"/>
</dbReference>
<gene>
    <name evidence="3" type="ORF">OUO13_14700</name>
</gene>
<reference evidence="3" key="1">
    <citation type="submission" date="2022-11" db="EMBL/GenBank/DDBJ databases">
        <title>Parathalassolutuus dongxingensis gen. nov., sp. nov., a novel member of family Oceanospirillaceae isolated from a coastal shrimp pond in Guangxi, China.</title>
        <authorList>
            <person name="Chen H."/>
        </authorList>
    </citation>
    <scope>NUCLEOTIDE SEQUENCE</scope>
    <source>
        <strain evidence="3">G-43</strain>
    </source>
</reference>
<evidence type="ECO:0000259" key="2">
    <source>
        <dbReference type="Pfam" id="PF16537"/>
    </source>
</evidence>
<evidence type="ECO:0000313" key="4">
    <source>
        <dbReference type="Proteomes" id="UP001150830"/>
    </source>
</evidence>
<dbReference type="InterPro" id="IPR032389">
    <property type="entry name" value="GspB_C"/>
</dbReference>
<dbReference type="EMBL" id="JAPNOA010000055">
    <property type="protein sequence ID" value="MCY0966435.1"/>
    <property type="molecule type" value="Genomic_DNA"/>
</dbReference>
<dbReference type="GO" id="GO:0015627">
    <property type="term" value="C:type II protein secretion system complex"/>
    <property type="evidence" value="ECO:0007669"/>
    <property type="project" value="InterPro"/>
</dbReference>
<evidence type="ECO:0000313" key="3">
    <source>
        <dbReference type="EMBL" id="MCY0966435.1"/>
    </source>
</evidence>
<name>A0A9X3EFT3_9GAMM</name>
<protein>
    <submittedName>
        <fullName evidence="3">General secretion pathway protein GspB</fullName>
    </submittedName>
</protein>
<proteinExistence type="predicted"/>
<feature type="domain" description="Type II secretion system protein GspB C-terminal" evidence="2">
    <location>
        <begin position="241"/>
        <end position="299"/>
    </location>
</feature>
<keyword evidence="1" id="KW-0812">Transmembrane</keyword>